<evidence type="ECO:0008006" key="3">
    <source>
        <dbReference type="Google" id="ProtNLM"/>
    </source>
</evidence>
<name>B1FP22_9BURK</name>
<accession>B1FP22</accession>
<proteinExistence type="predicted"/>
<sequence length="169" mass="18024">MQHVLTNVDAEYFGSANGTEFQLDNVSYFTNQHAGLHGGAGIDTLKLTGAGQTLDVSKLLNVGGHDKITSIEVIDITGVGNNTLKLSMRDVLELGHENVFRNDGHTQLMVNGNAGDRVELSGMSGLAIGKGQWTNQGLISLNGQAYMVYENAALHVELLVQSSISTQLV</sequence>
<dbReference type="AlphaFoldDB" id="B1FP22"/>
<organism evidence="1 2">
    <name type="scientific">Burkholderia ambifaria IOP40-10</name>
    <dbReference type="NCBI Taxonomy" id="396596"/>
    <lineage>
        <taxon>Bacteria</taxon>
        <taxon>Pseudomonadati</taxon>
        <taxon>Pseudomonadota</taxon>
        <taxon>Betaproteobacteria</taxon>
        <taxon>Burkholderiales</taxon>
        <taxon>Burkholderiaceae</taxon>
        <taxon>Burkholderia</taxon>
        <taxon>Burkholderia cepacia complex</taxon>
    </lineage>
</organism>
<evidence type="ECO:0000313" key="1">
    <source>
        <dbReference type="EMBL" id="EDT00693.1"/>
    </source>
</evidence>
<evidence type="ECO:0000313" key="2">
    <source>
        <dbReference type="Proteomes" id="UP000005463"/>
    </source>
</evidence>
<dbReference type="EMBL" id="ABLC01000252">
    <property type="protein sequence ID" value="EDT00693.1"/>
    <property type="molecule type" value="Genomic_DNA"/>
</dbReference>
<comment type="caution">
    <text evidence="1">The sequence shown here is derived from an EMBL/GenBank/DDBJ whole genome shotgun (WGS) entry which is preliminary data.</text>
</comment>
<protein>
    <recommendedName>
        <fullName evidence="3">Hemolysin-type calcium-binding region</fullName>
    </recommendedName>
</protein>
<dbReference type="Proteomes" id="UP000005463">
    <property type="component" value="Unassembled WGS sequence"/>
</dbReference>
<gene>
    <name evidence="1" type="ORF">BamIOP4010DRAFT_5783</name>
</gene>
<dbReference type="PATRIC" id="fig|396596.7.peg.1474"/>
<reference evidence="1 2" key="1">
    <citation type="submission" date="2008-03" db="EMBL/GenBank/DDBJ databases">
        <title>Sequencing of the draft genome and assembly of Burkholderia ambifaria IOP40-10.</title>
        <authorList>
            <consortium name="US DOE Joint Genome Institute (JGI-PGF)"/>
            <person name="Copeland A."/>
            <person name="Lucas S."/>
            <person name="Lapidus A."/>
            <person name="Glavina del Rio T."/>
            <person name="Dalin E."/>
            <person name="Tice H."/>
            <person name="Bruce D."/>
            <person name="Goodwin L."/>
            <person name="Pitluck S."/>
            <person name="Larimer F."/>
            <person name="Land M.L."/>
            <person name="Hauser L."/>
            <person name="Tiedje J."/>
            <person name="Richardson P."/>
        </authorList>
    </citation>
    <scope>NUCLEOTIDE SEQUENCE [LARGE SCALE GENOMIC DNA]</scope>
    <source>
        <strain evidence="1 2">IOP40-10</strain>
    </source>
</reference>